<feature type="region of interest" description="Disordered" evidence="1">
    <location>
        <begin position="233"/>
        <end position="267"/>
    </location>
</feature>
<evidence type="ECO:0000256" key="1">
    <source>
        <dbReference type="SAM" id="MobiDB-lite"/>
    </source>
</evidence>
<dbReference type="AlphaFoldDB" id="A0A540N8B7"/>
<gene>
    <name evidence="2" type="ORF">C1H46_007103</name>
</gene>
<reference evidence="2 3" key="1">
    <citation type="journal article" date="2019" name="G3 (Bethesda)">
        <title>Sequencing of a Wild Apple (Malus baccata) Genome Unravels the Differences Between Cultivated and Wild Apple Species Regarding Disease Resistance and Cold Tolerance.</title>
        <authorList>
            <person name="Chen X."/>
        </authorList>
    </citation>
    <scope>NUCLEOTIDE SEQUENCE [LARGE SCALE GENOMIC DNA]</scope>
    <source>
        <strain evidence="3">cv. Shandingzi</strain>
        <tissue evidence="2">Leaves</tissue>
    </source>
</reference>
<evidence type="ECO:0000313" key="3">
    <source>
        <dbReference type="Proteomes" id="UP000315295"/>
    </source>
</evidence>
<accession>A0A540N8B7</accession>
<dbReference type="Proteomes" id="UP000315295">
    <property type="component" value="Unassembled WGS sequence"/>
</dbReference>
<dbReference type="EMBL" id="VIEB01000088">
    <property type="protein sequence ID" value="TQE07281.1"/>
    <property type="molecule type" value="Genomic_DNA"/>
</dbReference>
<dbReference type="CDD" id="cd00303">
    <property type="entry name" value="retropepsin_like"/>
    <property type="match status" value="1"/>
</dbReference>
<sequence length="631" mass="70992">MDKTPINAKALLKNIAGNTRQFGGRDELPFKNVNEVSANSSIELQLANLTNLLQQVIVAPKQVCGVCSKMGHAMDMCPSLMDQGGLEQANELGGFQGQQRQKYDPYSNNYNAGWRDHPHLKWNNQDNGQQSVPNNYNRPPGFFQARPQAPFQPQQQQAPSKSLEDLIASLANSTQSHQRKTDKAVEDLERQMSRLASLMGQQHQPGRLPSQTVVNPNKQQMTVVTLRSGKAVFEQDEASTETEKAPKDTKLNKKDSDKENKEVQNSFNSCVPIPFPRRFMKSKKEQTDKEILDTFRKVQVNLPLLDAIKQVPKYAKFLKELCTNKRRFNDQETVALSEEVSAVLQRKLPPKLEDAGSFTIPCVIGGKEFGRALCDLGASINLMPYSVYESLNLGDFKETKVVIQLADRSNRYPKGLLEDVLVQVNELIFPANFFVLEMEHDPMPIALPLILGRPFLRTARTKIDVYDGTLTMEIDGESVKFRIFNAMRYPSELESCLSIDVFDYFVQDCFNEGVGQDNLEKALVHSITHGNFNYSEHIEEELIQTVASLESLSPIRGKCSSYFISLPNSNEKTLPSVIQAPKLELKPIPEHLKYAFFGEDETLPVIISSQLTAEEGEKLIRVLKDHKTAIA</sequence>
<name>A0A540N8B7_MALBA</name>
<evidence type="ECO:0008006" key="4">
    <source>
        <dbReference type="Google" id="ProtNLM"/>
    </source>
</evidence>
<organism evidence="2 3">
    <name type="scientific">Malus baccata</name>
    <name type="common">Siberian crab apple</name>
    <name type="synonym">Pyrus baccata</name>
    <dbReference type="NCBI Taxonomy" id="106549"/>
    <lineage>
        <taxon>Eukaryota</taxon>
        <taxon>Viridiplantae</taxon>
        <taxon>Streptophyta</taxon>
        <taxon>Embryophyta</taxon>
        <taxon>Tracheophyta</taxon>
        <taxon>Spermatophyta</taxon>
        <taxon>Magnoliopsida</taxon>
        <taxon>eudicotyledons</taxon>
        <taxon>Gunneridae</taxon>
        <taxon>Pentapetalae</taxon>
        <taxon>rosids</taxon>
        <taxon>fabids</taxon>
        <taxon>Rosales</taxon>
        <taxon>Rosaceae</taxon>
        <taxon>Amygdaloideae</taxon>
        <taxon>Maleae</taxon>
        <taxon>Malus</taxon>
    </lineage>
</organism>
<dbReference type="PANTHER" id="PTHR33067">
    <property type="entry name" value="RNA-DIRECTED DNA POLYMERASE-RELATED"/>
    <property type="match status" value="1"/>
</dbReference>
<keyword evidence="3" id="KW-1185">Reference proteome</keyword>
<comment type="caution">
    <text evidence="2">The sequence shown here is derived from an EMBL/GenBank/DDBJ whole genome shotgun (WGS) entry which is preliminary data.</text>
</comment>
<feature type="compositionally biased region" description="Basic and acidic residues" evidence="1">
    <location>
        <begin position="241"/>
        <end position="262"/>
    </location>
</feature>
<feature type="compositionally biased region" description="Polar residues" evidence="1">
    <location>
        <begin position="122"/>
        <end position="137"/>
    </location>
</feature>
<protein>
    <recommendedName>
        <fullName evidence="4">Retrotransposon gag protein</fullName>
    </recommendedName>
</protein>
<evidence type="ECO:0000313" key="2">
    <source>
        <dbReference type="EMBL" id="TQE07281.1"/>
    </source>
</evidence>
<dbReference type="PANTHER" id="PTHR33067:SF15">
    <property type="entry name" value="RNA-DIRECTED DNA POLYMERASE"/>
    <property type="match status" value="1"/>
</dbReference>
<feature type="region of interest" description="Disordered" evidence="1">
    <location>
        <begin position="95"/>
        <end position="162"/>
    </location>
</feature>
<feature type="compositionally biased region" description="Low complexity" evidence="1">
    <location>
        <begin position="139"/>
        <end position="159"/>
    </location>
</feature>
<dbReference type="InterPro" id="IPR021109">
    <property type="entry name" value="Peptidase_aspartic_dom_sf"/>
</dbReference>
<dbReference type="Gene3D" id="2.40.70.10">
    <property type="entry name" value="Acid Proteases"/>
    <property type="match status" value="1"/>
</dbReference>
<proteinExistence type="predicted"/>